<dbReference type="PROSITE" id="PS00388">
    <property type="entry name" value="PROTEASOME_ALPHA_1"/>
    <property type="match status" value="1"/>
</dbReference>
<dbReference type="SUPFAM" id="SSF56235">
    <property type="entry name" value="N-terminal nucleophile aminohydrolases (Ntn hydrolases)"/>
    <property type="match status" value="1"/>
</dbReference>
<evidence type="ECO:0000313" key="10">
    <source>
        <dbReference type="Proteomes" id="UP000078387"/>
    </source>
</evidence>
<dbReference type="EMBL" id="BDEQ01000001">
    <property type="protein sequence ID" value="GAT96187.1"/>
    <property type="molecule type" value="Genomic_DNA"/>
</dbReference>
<dbReference type="OMA" id="VEPNGAC"/>
<keyword evidence="3 6" id="KW-0647">Proteasome</keyword>
<evidence type="ECO:0000313" key="9">
    <source>
        <dbReference type="EMBL" id="GAT96187.1"/>
    </source>
</evidence>
<name>A0A5K1TZR0_ENTHI</name>
<dbReference type="VEuPathDB" id="AmoebaDB:EHI_098060"/>
<dbReference type="VEuPathDB" id="AmoebaDB:EHI5A_241590"/>
<dbReference type="InterPro" id="IPR001353">
    <property type="entry name" value="Proteasome_sua/b"/>
</dbReference>
<dbReference type="InterPro" id="IPR023332">
    <property type="entry name" value="Proteasome_alpha-type"/>
</dbReference>
<accession>A0A5K1TZR0</accession>
<evidence type="ECO:0000256" key="5">
    <source>
        <dbReference type="ARBA" id="ARBA00026071"/>
    </source>
</evidence>
<keyword evidence="4 7" id="KW-0539">Nucleus</keyword>
<dbReference type="Pfam" id="PF00227">
    <property type="entry name" value="Proteasome"/>
    <property type="match status" value="1"/>
</dbReference>
<dbReference type="GO" id="GO:0006511">
    <property type="term" value="P:ubiquitin-dependent protein catabolic process"/>
    <property type="evidence" value="ECO:0007669"/>
    <property type="project" value="InterPro"/>
</dbReference>
<sequence>MSSIGSGYDDSCTTFSPDGKVFQIDYATKAVENSATALSIKCIDGVVFGVEKLIISKMIEKSSNKRIFNVGTHVGITCAGFLPDARKLFKKANEEAESFKENYGMNIPVKVLAEKIAMYMQNHTLYGSLRPFGCSLLIGGVDQHGYSLHYIEPSGTTYGYFANGIGKGKQICKNELEKINFSQITCEEALVKLVEIIDLCHGEWKDKPYEIELSWISEKTNNIVKKVDKEMKQKIIDQVRNKQMHEN</sequence>
<evidence type="ECO:0000256" key="3">
    <source>
        <dbReference type="ARBA" id="ARBA00022942"/>
    </source>
</evidence>
<evidence type="ECO:0000259" key="8">
    <source>
        <dbReference type="PROSITE" id="PS00388"/>
    </source>
</evidence>
<comment type="subcellular location">
    <subcellularLocation>
        <location evidence="7">Cytoplasm</location>
    </subcellularLocation>
    <subcellularLocation>
        <location evidence="7">Nucleus</location>
    </subcellularLocation>
</comment>
<keyword evidence="2 7" id="KW-0963">Cytoplasm</keyword>
<comment type="function">
    <text evidence="1">The proteasome is a multicatalytic proteinase complex which is characterized by its ability to cleave peptides with Arg, Phe, Tyr, Leu, and Glu adjacent to the leaving group at neutral or slightly basic pH. The proteasome has an ATP-dependent proteolytic activity.</text>
</comment>
<dbReference type="VEuPathDB" id="AmoebaDB:EHI7A_007300"/>
<evidence type="ECO:0000256" key="6">
    <source>
        <dbReference type="PROSITE-ProRule" id="PRU00808"/>
    </source>
</evidence>
<dbReference type="VEuPathDB" id="AmoebaDB:KM1_217550"/>
<feature type="domain" description="Proteasome alpha-type subunits" evidence="8">
    <location>
        <begin position="8"/>
        <end position="30"/>
    </location>
</feature>
<dbReference type="FunFam" id="3.60.20.10:FF:000007">
    <property type="entry name" value="Proteasome subunit alpha type"/>
    <property type="match status" value="1"/>
</dbReference>
<dbReference type="Proteomes" id="UP000078387">
    <property type="component" value="Unassembled WGS sequence"/>
</dbReference>
<dbReference type="CDD" id="cd03751">
    <property type="entry name" value="proteasome_alpha_type_3"/>
    <property type="match status" value="1"/>
</dbReference>
<dbReference type="SMART" id="SM00948">
    <property type="entry name" value="Proteasome_A_N"/>
    <property type="match status" value="1"/>
</dbReference>
<evidence type="ECO:0000256" key="2">
    <source>
        <dbReference type="ARBA" id="ARBA00022490"/>
    </source>
</evidence>
<dbReference type="GO" id="GO:0019773">
    <property type="term" value="C:proteasome core complex, alpha-subunit complex"/>
    <property type="evidence" value="ECO:0007669"/>
    <property type="project" value="UniProtKB-UniRule"/>
</dbReference>
<comment type="subunit">
    <text evidence="5">The 26S proteasome consists of a 20S proteasome core and two 19S regulatory subunits. The 20S proteasome core is composed of 28 subunits that are arranged in four stacked rings, resulting in a barrel-shaped structure. The two end rings are each formed by seven alpha subunits, and the two central rings are each formed by seven beta subunits. The catalytic chamber with the active sites is on the inside of the barrel.</text>
</comment>
<evidence type="ECO:0000256" key="7">
    <source>
        <dbReference type="RuleBase" id="RU000551"/>
    </source>
</evidence>
<dbReference type="VEuPathDB" id="AmoebaDB:EHI8A_006530"/>
<comment type="caution">
    <text evidence="9">The sequence shown here is derived from an EMBL/GenBank/DDBJ whole genome shotgun (WGS) entry which is preliminary data.</text>
</comment>
<dbReference type="InterPro" id="IPR029055">
    <property type="entry name" value="Ntn_hydrolases_N"/>
</dbReference>
<evidence type="ECO:0000256" key="1">
    <source>
        <dbReference type="ARBA" id="ARBA00002000"/>
    </source>
</evidence>
<dbReference type="InterPro" id="IPR000426">
    <property type="entry name" value="Proteasome_asu_N"/>
</dbReference>
<dbReference type="Pfam" id="PF10584">
    <property type="entry name" value="Proteasome_A_N"/>
    <property type="match status" value="1"/>
</dbReference>
<dbReference type="GO" id="GO:0010498">
    <property type="term" value="P:proteasomal protein catabolic process"/>
    <property type="evidence" value="ECO:0007669"/>
    <property type="project" value="UniProtKB-ARBA"/>
</dbReference>
<dbReference type="PANTHER" id="PTHR11599">
    <property type="entry name" value="PROTEASOME SUBUNIT ALPHA/BETA"/>
    <property type="match status" value="1"/>
</dbReference>
<dbReference type="GO" id="GO:0005634">
    <property type="term" value="C:nucleus"/>
    <property type="evidence" value="ECO:0007669"/>
    <property type="project" value="UniProtKB-SubCell"/>
</dbReference>
<dbReference type="PROSITE" id="PS51475">
    <property type="entry name" value="PROTEASOME_ALPHA_2"/>
    <property type="match status" value="1"/>
</dbReference>
<dbReference type="AlphaFoldDB" id="A0A5K1TZR0"/>
<dbReference type="GO" id="GO:0005737">
    <property type="term" value="C:cytoplasm"/>
    <property type="evidence" value="ECO:0007669"/>
    <property type="project" value="UniProtKB-SubCell"/>
</dbReference>
<dbReference type="Gene3D" id="3.60.20.10">
    <property type="entry name" value="Glutamine Phosphoribosylpyrophosphate, subunit 1, domain 1"/>
    <property type="match status" value="1"/>
</dbReference>
<organism evidence="9 10">
    <name type="scientific">Entamoeba histolytica</name>
    <dbReference type="NCBI Taxonomy" id="5759"/>
    <lineage>
        <taxon>Eukaryota</taxon>
        <taxon>Amoebozoa</taxon>
        <taxon>Evosea</taxon>
        <taxon>Archamoebae</taxon>
        <taxon>Mastigamoebida</taxon>
        <taxon>Entamoebidae</taxon>
        <taxon>Entamoeba</taxon>
    </lineage>
</organism>
<reference evidence="9 10" key="1">
    <citation type="submission" date="2016-05" db="EMBL/GenBank/DDBJ databases">
        <title>First whole genome sequencing of Entamoeba histolytica HM1:IMSS-clone-6.</title>
        <authorList>
            <person name="Mukherjee Avik.K."/>
            <person name="Izumyama S."/>
            <person name="Nakada-Tsukui K."/>
            <person name="Nozaki T."/>
        </authorList>
    </citation>
    <scope>NUCLEOTIDE SEQUENCE [LARGE SCALE GENOMIC DNA]</scope>
    <source>
        <strain evidence="9 10">HM1:IMSS clone 6</strain>
    </source>
</reference>
<gene>
    <name evidence="9" type="ORF">CL6EHI_098060</name>
</gene>
<dbReference type="InterPro" id="IPR050115">
    <property type="entry name" value="Proteasome_alpha"/>
</dbReference>
<proteinExistence type="inferred from homology"/>
<protein>
    <recommendedName>
        <fullName evidence="7">Proteasome subunit alpha type</fullName>
    </recommendedName>
</protein>
<evidence type="ECO:0000256" key="4">
    <source>
        <dbReference type="ARBA" id="ARBA00023242"/>
    </source>
</evidence>
<comment type="similarity">
    <text evidence="6 7">Belongs to the peptidase T1A family.</text>
</comment>